<dbReference type="InterPro" id="IPR038404">
    <property type="entry name" value="TRAP_DctP_sf"/>
</dbReference>
<feature type="non-terminal residue" evidence="1">
    <location>
        <position position="1"/>
    </location>
</feature>
<dbReference type="Gene3D" id="3.40.190.170">
    <property type="entry name" value="Bacterial extracellular solute-binding protein, family 7"/>
    <property type="match status" value="1"/>
</dbReference>
<gene>
    <name evidence="1" type="ORF">METZ01_LOCUS302573</name>
</gene>
<evidence type="ECO:0000313" key="1">
    <source>
        <dbReference type="EMBL" id="SVC49719.1"/>
    </source>
</evidence>
<dbReference type="AlphaFoldDB" id="A0A382MLL9"/>
<reference evidence="1" key="1">
    <citation type="submission" date="2018-05" db="EMBL/GenBank/DDBJ databases">
        <authorList>
            <person name="Lanie J.A."/>
            <person name="Ng W.-L."/>
            <person name="Kazmierczak K.M."/>
            <person name="Andrzejewski T.M."/>
            <person name="Davidsen T.M."/>
            <person name="Wayne K.J."/>
            <person name="Tettelin H."/>
            <person name="Glass J.I."/>
            <person name="Rusch D."/>
            <person name="Podicherti R."/>
            <person name="Tsui H.-C.T."/>
            <person name="Winkler M.E."/>
        </authorList>
    </citation>
    <scope>NUCLEOTIDE SEQUENCE</scope>
</reference>
<sequence length="74" mass="8436">RQSPKAGAIAAYEEFKKAGGTIYKPTPEQKQMFIDSTRGMYNWYEKQYGSEWLDKVLAETKVCEAQIDAANLKL</sequence>
<proteinExistence type="predicted"/>
<dbReference type="EMBL" id="UINC01094465">
    <property type="protein sequence ID" value="SVC49719.1"/>
    <property type="molecule type" value="Genomic_DNA"/>
</dbReference>
<accession>A0A382MLL9</accession>
<name>A0A382MLL9_9ZZZZ</name>
<organism evidence="1">
    <name type="scientific">marine metagenome</name>
    <dbReference type="NCBI Taxonomy" id="408172"/>
    <lineage>
        <taxon>unclassified sequences</taxon>
        <taxon>metagenomes</taxon>
        <taxon>ecological metagenomes</taxon>
    </lineage>
</organism>
<protein>
    <submittedName>
        <fullName evidence="1">Uncharacterized protein</fullName>
    </submittedName>
</protein>